<keyword evidence="1" id="KW-0862">Zinc</keyword>
<keyword evidence="1" id="KW-0863">Zinc-finger</keyword>
<gene>
    <name evidence="3" type="ORF">RUM44_009531</name>
</gene>
<accession>A0ABR1ASZ5</accession>
<reference evidence="3 4" key="1">
    <citation type="submission" date="2023-09" db="EMBL/GenBank/DDBJ databases">
        <title>Genomes of two closely related lineages of the louse Polyplax serrata with different host specificities.</title>
        <authorList>
            <person name="Martinu J."/>
            <person name="Tarabai H."/>
            <person name="Stefka J."/>
            <person name="Hypsa V."/>
        </authorList>
    </citation>
    <scope>NUCLEOTIDE SEQUENCE [LARGE SCALE GENOMIC DNA]</scope>
    <source>
        <strain evidence="3">98ZLc_SE</strain>
    </source>
</reference>
<dbReference type="SMART" id="SM00355">
    <property type="entry name" value="ZnF_C2H2"/>
    <property type="match status" value="2"/>
</dbReference>
<evidence type="ECO:0000259" key="2">
    <source>
        <dbReference type="PROSITE" id="PS50157"/>
    </source>
</evidence>
<keyword evidence="4" id="KW-1185">Reference proteome</keyword>
<dbReference type="Gene3D" id="3.30.160.60">
    <property type="entry name" value="Classic Zinc Finger"/>
    <property type="match status" value="1"/>
</dbReference>
<evidence type="ECO:0000313" key="3">
    <source>
        <dbReference type="EMBL" id="KAK6627054.1"/>
    </source>
</evidence>
<dbReference type="InterPro" id="IPR036236">
    <property type="entry name" value="Znf_C2H2_sf"/>
</dbReference>
<organism evidence="3 4">
    <name type="scientific">Polyplax serrata</name>
    <name type="common">Common mouse louse</name>
    <dbReference type="NCBI Taxonomy" id="468196"/>
    <lineage>
        <taxon>Eukaryota</taxon>
        <taxon>Metazoa</taxon>
        <taxon>Ecdysozoa</taxon>
        <taxon>Arthropoda</taxon>
        <taxon>Hexapoda</taxon>
        <taxon>Insecta</taxon>
        <taxon>Pterygota</taxon>
        <taxon>Neoptera</taxon>
        <taxon>Paraneoptera</taxon>
        <taxon>Psocodea</taxon>
        <taxon>Troctomorpha</taxon>
        <taxon>Phthiraptera</taxon>
        <taxon>Anoplura</taxon>
        <taxon>Polyplacidae</taxon>
        <taxon>Polyplax</taxon>
    </lineage>
</organism>
<feature type="domain" description="C2H2-type" evidence="2">
    <location>
        <begin position="97"/>
        <end position="125"/>
    </location>
</feature>
<dbReference type="Pfam" id="PF00096">
    <property type="entry name" value="zf-C2H2"/>
    <property type="match status" value="2"/>
</dbReference>
<keyword evidence="1" id="KW-0479">Metal-binding</keyword>
<protein>
    <recommendedName>
        <fullName evidence="2">C2H2-type domain-containing protein</fullName>
    </recommendedName>
</protein>
<comment type="caution">
    <text evidence="3">The sequence shown here is derived from an EMBL/GenBank/DDBJ whole genome shotgun (WGS) entry which is preliminary data.</text>
</comment>
<sequence>MWSSTVLIPLDLMSFTERWLKIERTKPNQESTNSAVNFSKQQRQNSIKQQLKGFFNNSHYSYRRSNVVYCPKCNQRYSSPAHLKRHLKYECGLEAQFSCPYCFYRAKRKDNLHAHIARKHSKERSSSRNEFTRMENLYYKLKPKTAVPY</sequence>
<dbReference type="Proteomes" id="UP001359485">
    <property type="component" value="Unassembled WGS sequence"/>
</dbReference>
<evidence type="ECO:0000313" key="4">
    <source>
        <dbReference type="Proteomes" id="UP001359485"/>
    </source>
</evidence>
<name>A0ABR1ASZ5_POLSC</name>
<dbReference type="PROSITE" id="PS50157">
    <property type="entry name" value="ZINC_FINGER_C2H2_2"/>
    <property type="match status" value="1"/>
</dbReference>
<dbReference type="EMBL" id="JAWJWF010000045">
    <property type="protein sequence ID" value="KAK6627054.1"/>
    <property type="molecule type" value="Genomic_DNA"/>
</dbReference>
<dbReference type="InterPro" id="IPR013087">
    <property type="entry name" value="Znf_C2H2_type"/>
</dbReference>
<dbReference type="SUPFAM" id="SSF57667">
    <property type="entry name" value="beta-beta-alpha zinc fingers"/>
    <property type="match status" value="1"/>
</dbReference>
<evidence type="ECO:0000256" key="1">
    <source>
        <dbReference type="PROSITE-ProRule" id="PRU00042"/>
    </source>
</evidence>
<proteinExistence type="predicted"/>